<evidence type="ECO:0000256" key="1">
    <source>
        <dbReference type="SAM" id="Phobius"/>
    </source>
</evidence>
<feature type="transmembrane region" description="Helical" evidence="1">
    <location>
        <begin position="39"/>
        <end position="62"/>
    </location>
</feature>
<dbReference type="AlphaFoldDB" id="A0A5N6UWQ4"/>
<feature type="transmembrane region" description="Helical" evidence="1">
    <location>
        <begin position="6"/>
        <end position="27"/>
    </location>
</feature>
<keyword evidence="3" id="KW-1185">Reference proteome</keyword>
<organism evidence="2 3">
    <name type="scientific">Aspergillus tamarii</name>
    <dbReference type="NCBI Taxonomy" id="41984"/>
    <lineage>
        <taxon>Eukaryota</taxon>
        <taxon>Fungi</taxon>
        <taxon>Dikarya</taxon>
        <taxon>Ascomycota</taxon>
        <taxon>Pezizomycotina</taxon>
        <taxon>Eurotiomycetes</taxon>
        <taxon>Eurotiomycetidae</taxon>
        <taxon>Eurotiales</taxon>
        <taxon>Aspergillaceae</taxon>
        <taxon>Aspergillus</taxon>
        <taxon>Aspergillus subgen. Circumdati</taxon>
    </lineage>
</organism>
<reference evidence="2 3" key="1">
    <citation type="submission" date="2019-04" db="EMBL/GenBank/DDBJ databases">
        <title>Friends and foes A comparative genomics study of 23 Aspergillus species from section Flavi.</title>
        <authorList>
            <consortium name="DOE Joint Genome Institute"/>
            <person name="Kjaerbolling I."/>
            <person name="Vesth T."/>
            <person name="Frisvad J.C."/>
            <person name="Nybo J.L."/>
            <person name="Theobald S."/>
            <person name="Kildgaard S."/>
            <person name="Isbrandt T."/>
            <person name="Kuo A."/>
            <person name="Sato A."/>
            <person name="Lyhne E.K."/>
            <person name="Kogle M.E."/>
            <person name="Wiebenga A."/>
            <person name="Kun R.S."/>
            <person name="Lubbers R.J."/>
            <person name="Makela M.R."/>
            <person name="Barry K."/>
            <person name="Chovatia M."/>
            <person name="Clum A."/>
            <person name="Daum C."/>
            <person name="Haridas S."/>
            <person name="He G."/>
            <person name="LaButti K."/>
            <person name="Lipzen A."/>
            <person name="Mondo S."/>
            <person name="Riley R."/>
            <person name="Salamov A."/>
            <person name="Simmons B.A."/>
            <person name="Magnuson J.K."/>
            <person name="Henrissat B."/>
            <person name="Mortensen U.H."/>
            <person name="Larsen T.O."/>
            <person name="Devries R.P."/>
            <person name="Grigoriev I.V."/>
            <person name="Machida M."/>
            <person name="Baker S.E."/>
            <person name="Andersen M.R."/>
        </authorList>
    </citation>
    <scope>NUCLEOTIDE SEQUENCE [LARGE SCALE GENOMIC DNA]</scope>
    <source>
        <strain evidence="2 3">CBS 117626</strain>
    </source>
</reference>
<protein>
    <submittedName>
        <fullName evidence="2">Uncharacterized protein</fullName>
    </submittedName>
</protein>
<evidence type="ECO:0000313" key="3">
    <source>
        <dbReference type="Proteomes" id="UP000326950"/>
    </source>
</evidence>
<evidence type="ECO:0000313" key="2">
    <source>
        <dbReference type="EMBL" id="KAE8163089.1"/>
    </source>
</evidence>
<dbReference type="EMBL" id="ML738621">
    <property type="protein sequence ID" value="KAE8163089.1"/>
    <property type="molecule type" value="Genomic_DNA"/>
</dbReference>
<gene>
    <name evidence="2" type="ORF">BDV40DRAFT_147472</name>
</gene>
<name>A0A5N6UWQ4_ASPTM</name>
<accession>A0A5N6UWQ4</accession>
<keyword evidence="1" id="KW-0472">Membrane</keyword>
<proteinExistence type="predicted"/>
<keyword evidence="1" id="KW-1133">Transmembrane helix</keyword>
<sequence length="89" mass="10174">MSAYPVWNTLLICFVSVRVFLQGKVFFYFFFPVLSSVSLFIPISVSVLFFLCCCLLCSFPTLPLPGTPEERLFDVRKAVYTGKGDKMER</sequence>
<keyword evidence="1" id="KW-0812">Transmembrane</keyword>
<dbReference type="Proteomes" id="UP000326950">
    <property type="component" value="Unassembled WGS sequence"/>
</dbReference>